<reference evidence="2 6" key="3">
    <citation type="submission" date="2018-10" db="EMBL/GenBank/DDBJ databases">
        <title>Cultivation of a novel Methanohalophilus strain from Kebrit Deep of the Red Sea and a genomic comparison of members of the genus Methanohalophilus.</title>
        <authorList>
            <person name="Guan Y."/>
            <person name="Ngugi D.K."/>
            <person name="Stingl U."/>
        </authorList>
    </citation>
    <scope>NUCLEOTIDE SEQUENCE [LARGE SCALE GENOMIC DNA]</scope>
    <source>
        <strain evidence="2 6">DSM 3094</strain>
    </source>
</reference>
<sequence>MPYNIRKIFGVDFSGSKKACNKIWVSEGSIYDNFLKIHTCHPAHFFSESHDTQSCITALYSMIAREKYAIFGMDFPFALPSSLTEENNWKEFIINFPLKHASAESFRDYYRQKTDGKEFKRKKENEKGAPFAAYNLWLYKQTYYGISRIINPLIRNNLACILPIQTPNPEKPWVVEICPACTLKEKGLYVPYKGKKSDREANRKLIVDKLEEFNIMLDNEIKDICILNTQGDALDSILAAYAVFRNMQILEEKNPDEIEKREGDVYY</sequence>
<gene>
    <name evidence="1" type="ORF">BHR79_06115</name>
    <name evidence="2" type="ORF">EFE40_04140</name>
    <name evidence="3" type="ORF">SAMN04515625_1288</name>
</gene>
<evidence type="ECO:0000313" key="5">
    <source>
        <dbReference type="Proteomes" id="UP000198669"/>
    </source>
</evidence>
<accession>A0A1L3Q2S8</accession>
<name>A0A1L3Q2S8_9EURY</name>
<reference evidence="3 5" key="2">
    <citation type="submission" date="2016-10" db="EMBL/GenBank/DDBJ databases">
        <authorList>
            <person name="de Groot N.N."/>
        </authorList>
    </citation>
    <scope>NUCLEOTIDE SEQUENCE [LARGE SCALE GENOMIC DNA]</scope>
    <source>
        <strain evidence="3 5">Z-7982</strain>
    </source>
</reference>
<dbReference type="RefSeq" id="WP_072561537.1">
    <property type="nucleotide sequence ID" value="NZ_CP017921.1"/>
</dbReference>
<dbReference type="EMBL" id="RJJG01000003">
    <property type="protein sequence ID" value="RNI09843.1"/>
    <property type="molecule type" value="Genomic_DNA"/>
</dbReference>
<proteinExistence type="predicted"/>
<dbReference type="EMBL" id="CP017921">
    <property type="protein sequence ID" value="APH39101.1"/>
    <property type="molecule type" value="Genomic_DNA"/>
</dbReference>
<evidence type="ECO:0000313" key="4">
    <source>
        <dbReference type="Proteomes" id="UP000186879"/>
    </source>
</evidence>
<evidence type="ECO:0008006" key="7">
    <source>
        <dbReference type="Google" id="ProtNLM"/>
    </source>
</evidence>
<evidence type="ECO:0000313" key="3">
    <source>
        <dbReference type="EMBL" id="SDW59330.1"/>
    </source>
</evidence>
<dbReference type="EMBL" id="FNMU01000003">
    <property type="protein sequence ID" value="SDW59330.1"/>
    <property type="molecule type" value="Genomic_DNA"/>
</dbReference>
<protein>
    <recommendedName>
        <fullName evidence="7">DUF429 domain-containing protein</fullName>
    </recommendedName>
</protein>
<dbReference type="OrthoDB" id="137783at2157"/>
<dbReference type="KEGG" id="mhaz:BHR79_06115"/>
<evidence type="ECO:0000313" key="6">
    <source>
        <dbReference type="Proteomes" id="UP000267921"/>
    </source>
</evidence>
<dbReference type="AlphaFoldDB" id="A0A1L3Q2S8"/>
<dbReference type="GeneID" id="30583323"/>
<organism evidence="1 4">
    <name type="scientific">Methanohalophilus halophilus</name>
    <dbReference type="NCBI Taxonomy" id="2177"/>
    <lineage>
        <taxon>Archaea</taxon>
        <taxon>Methanobacteriati</taxon>
        <taxon>Methanobacteriota</taxon>
        <taxon>Stenosarchaea group</taxon>
        <taxon>Methanomicrobia</taxon>
        <taxon>Methanosarcinales</taxon>
        <taxon>Methanosarcinaceae</taxon>
        <taxon>Methanohalophilus</taxon>
    </lineage>
</organism>
<reference evidence="1 4" key="1">
    <citation type="submission" date="2016-10" db="EMBL/GenBank/DDBJ databases">
        <title>Methanohalophilus halophilus.</title>
        <authorList>
            <person name="L'haridon S."/>
        </authorList>
    </citation>
    <scope>NUCLEOTIDE SEQUENCE [LARGE SCALE GENOMIC DNA]</scope>
    <source>
        <strain evidence="1 4">Z-7982</strain>
    </source>
</reference>
<evidence type="ECO:0000313" key="2">
    <source>
        <dbReference type="EMBL" id="RNI09843.1"/>
    </source>
</evidence>
<dbReference type="STRING" id="2177.BHR79_06115"/>
<evidence type="ECO:0000313" key="1">
    <source>
        <dbReference type="EMBL" id="APH39101.1"/>
    </source>
</evidence>
<keyword evidence="4" id="KW-1185">Reference proteome</keyword>
<dbReference type="Proteomes" id="UP000267921">
    <property type="component" value="Unassembled WGS sequence"/>
</dbReference>
<dbReference type="Proteomes" id="UP000186879">
    <property type="component" value="Chromosome"/>
</dbReference>
<dbReference type="Proteomes" id="UP000198669">
    <property type="component" value="Unassembled WGS sequence"/>
</dbReference>